<proteinExistence type="predicted"/>
<dbReference type="EMBL" id="JAUNQW010000006">
    <property type="protein sequence ID" value="MDO5457159.1"/>
    <property type="molecule type" value="Genomic_DNA"/>
</dbReference>
<comment type="caution">
    <text evidence="2">The sequence shown here is derived from an EMBL/GenBank/DDBJ whole genome shotgun (WGS) entry which is preliminary data.</text>
</comment>
<feature type="transmembrane region" description="Helical" evidence="1">
    <location>
        <begin position="38"/>
        <end position="56"/>
    </location>
</feature>
<keyword evidence="1" id="KW-0472">Membrane</keyword>
<dbReference type="InterPro" id="IPR007060">
    <property type="entry name" value="FtsL/DivIC"/>
</dbReference>
<name>A0AA43UBY6_9LACT</name>
<dbReference type="AlphaFoldDB" id="A0AA43UBY6"/>
<dbReference type="Pfam" id="PF04977">
    <property type="entry name" value="DivIC"/>
    <property type="match status" value="1"/>
</dbReference>
<keyword evidence="1" id="KW-1133">Transmembrane helix</keyword>
<keyword evidence="3" id="KW-1185">Reference proteome</keyword>
<accession>A0AA43UBY6</accession>
<dbReference type="InterPro" id="IPR039076">
    <property type="entry name" value="DivIC"/>
</dbReference>
<sequence length="155" mass="18002">MNKNELTDRKKQRPFIKEMAVEDREPTKKRSGHGRRRLMIVAAGLILMLIFGVKNIKNYTSITSLNDELKVAQDTLDLSQNYQVELQESIHLLENEEYVANLARNEYYLTDDDEVVFNIVGDPHNFSIEMNKKQKEFEKKKESIAGSNQAEKPQD</sequence>
<organism evidence="2 3">
    <name type="scientific">Atopococcus tabaci</name>
    <dbReference type="NCBI Taxonomy" id="269774"/>
    <lineage>
        <taxon>Bacteria</taxon>
        <taxon>Bacillati</taxon>
        <taxon>Bacillota</taxon>
        <taxon>Bacilli</taxon>
        <taxon>Lactobacillales</taxon>
        <taxon>Carnobacteriaceae</taxon>
        <taxon>Atopococcus</taxon>
    </lineage>
</organism>
<evidence type="ECO:0000313" key="3">
    <source>
        <dbReference type="Proteomes" id="UP001171751"/>
    </source>
</evidence>
<dbReference type="GO" id="GO:0051301">
    <property type="term" value="P:cell division"/>
    <property type="evidence" value="ECO:0007669"/>
    <property type="project" value="InterPro"/>
</dbReference>
<evidence type="ECO:0000313" key="2">
    <source>
        <dbReference type="EMBL" id="MDO5457159.1"/>
    </source>
</evidence>
<evidence type="ECO:0000256" key="1">
    <source>
        <dbReference type="SAM" id="Phobius"/>
    </source>
</evidence>
<gene>
    <name evidence="2" type="ORF">Q4F26_02330</name>
</gene>
<dbReference type="PANTHER" id="PTHR40027:SF1">
    <property type="entry name" value="CELL DIVISION PROTEIN DIVIC"/>
    <property type="match status" value="1"/>
</dbReference>
<keyword evidence="1" id="KW-0812">Transmembrane</keyword>
<reference evidence="2" key="1">
    <citation type="submission" date="2023-07" db="EMBL/GenBank/DDBJ databases">
        <title>Between Cages and Wild: Unraveling the Impact of Captivity on Animal Microbiomes and Antimicrobial Resistance.</title>
        <authorList>
            <person name="Schmartz G.P."/>
            <person name="Rehner J."/>
            <person name="Schuff M.J."/>
            <person name="Becker S.L."/>
            <person name="Kravczyk M."/>
            <person name="Gurevich A."/>
            <person name="Francke R."/>
            <person name="Mueller R."/>
            <person name="Keller V."/>
            <person name="Keller A."/>
        </authorList>
    </citation>
    <scope>NUCLEOTIDE SEQUENCE</scope>
    <source>
        <strain evidence="2">S39M_St_73</strain>
    </source>
</reference>
<dbReference type="PANTHER" id="PTHR40027">
    <property type="entry name" value="CELL DIVISION PROTEIN DIVIC"/>
    <property type="match status" value="1"/>
</dbReference>
<protein>
    <submittedName>
        <fullName evidence="2">Septum formation initiator family protein</fullName>
    </submittedName>
</protein>
<dbReference type="Proteomes" id="UP001171751">
    <property type="component" value="Unassembled WGS sequence"/>
</dbReference>